<feature type="transmembrane region" description="Helical" evidence="6">
    <location>
        <begin position="184"/>
        <end position="208"/>
    </location>
</feature>
<feature type="region of interest" description="Disordered" evidence="5">
    <location>
        <begin position="21"/>
        <end position="101"/>
    </location>
</feature>
<organism evidence="7 8">
    <name type="scientific">Anopheles dirus</name>
    <dbReference type="NCBI Taxonomy" id="7168"/>
    <lineage>
        <taxon>Eukaryota</taxon>
        <taxon>Metazoa</taxon>
        <taxon>Ecdysozoa</taxon>
        <taxon>Arthropoda</taxon>
        <taxon>Hexapoda</taxon>
        <taxon>Insecta</taxon>
        <taxon>Pterygota</taxon>
        <taxon>Neoptera</taxon>
        <taxon>Endopterygota</taxon>
        <taxon>Diptera</taxon>
        <taxon>Nematocera</taxon>
        <taxon>Culicoidea</taxon>
        <taxon>Culicidae</taxon>
        <taxon>Anophelinae</taxon>
        <taxon>Anopheles</taxon>
    </lineage>
</organism>
<feature type="transmembrane region" description="Helical" evidence="6">
    <location>
        <begin position="316"/>
        <end position="342"/>
    </location>
</feature>
<dbReference type="PRINTS" id="PR00259">
    <property type="entry name" value="TMFOUR"/>
</dbReference>
<dbReference type="PANTHER" id="PTHR19282">
    <property type="entry name" value="TETRASPANIN"/>
    <property type="match status" value="1"/>
</dbReference>
<keyword evidence="2 6" id="KW-0812">Transmembrane</keyword>
<feature type="transmembrane region" description="Helical" evidence="6">
    <location>
        <begin position="116"/>
        <end position="136"/>
    </location>
</feature>
<feature type="transmembrane region" description="Helical" evidence="6">
    <location>
        <begin position="156"/>
        <end position="177"/>
    </location>
</feature>
<evidence type="ECO:0000256" key="1">
    <source>
        <dbReference type="ARBA" id="ARBA00004141"/>
    </source>
</evidence>
<evidence type="ECO:0000313" key="7">
    <source>
        <dbReference type="EnsemblMetazoa" id="ADIR005769-PA"/>
    </source>
</evidence>
<dbReference type="CDD" id="cd03155">
    <property type="entry name" value="CD151_like_LEL"/>
    <property type="match status" value="1"/>
</dbReference>
<evidence type="ECO:0000313" key="8">
    <source>
        <dbReference type="Proteomes" id="UP000075884"/>
    </source>
</evidence>
<dbReference type="VEuPathDB" id="VectorBase:ADIR005769"/>
<protein>
    <submittedName>
        <fullName evidence="7">Tetraspanin</fullName>
    </submittedName>
</protein>
<keyword evidence="3 6" id="KW-1133">Transmembrane helix</keyword>
<dbReference type="PANTHER" id="PTHR19282:SF544">
    <property type="entry name" value="TETRASPANIN"/>
    <property type="match status" value="1"/>
</dbReference>
<evidence type="ECO:0000256" key="4">
    <source>
        <dbReference type="ARBA" id="ARBA00023136"/>
    </source>
</evidence>
<evidence type="ECO:0000256" key="5">
    <source>
        <dbReference type="SAM" id="MobiDB-lite"/>
    </source>
</evidence>
<dbReference type="InterPro" id="IPR008952">
    <property type="entry name" value="Tetraspanin_EC2_sf"/>
</dbReference>
<evidence type="ECO:0000256" key="6">
    <source>
        <dbReference type="SAM" id="Phobius"/>
    </source>
</evidence>
<accession>A0A182NDQ5</accession>
<dbReference type="EnsemblMetazoa" id="ADIR005769-RA">
    <property type="protein sequence ID" value="ADIR005769-PA"/>
    <property type="gene ID" value="ADIR005769"/>
</dbReference>
<feature type="compositionally biased region" description="Polar residues" evidence="5">
    <location>
        <begin position="65"/>
        <end position="75"/>
    </location>
</feature>
<feature type="compositionally biased region" description="Low complexity" evidence="5">
    <location>
        <begin position="76"/>
        <end position="91"/>
    </location>
</feature>
<dbReference type="SUPFAM" id="SSF48652">
    <property type="entry name" value="Tetraspanin"/>
    <property type="match status" value="1"/>
</dbReference>
<name>A0A182NDQ5_9DIPT</name>
<feature type="compositionally biased region" description="Low complexity" evidence="5">
    <location>
        <begin position="47"/>
        <end position="59"/>
    </location>
</feature>
<keyword evidence="4 6" id="KW-0472">Membrane</keyword>
<keyword evidence="8" id="KW-1185">Reference proteome</keyword>
<reference evidence="7" key="2">
    <citation type="submission" date="2020-05" db="UniProtKB">
        <authorList>
            <consortium name="EnsemblMetazoa"/>
        </authorList>
    </citation>
    <scope>IDENTIFICATION</scope>
    <source>
        <strain evidence="7">WRAIR2</strain>
    </source>
</reference>
<dbReference type="Gene3D" id="1.10.1450.10">
    <property type="entry name" value="Tetraspanin"/>
    <property type="match status" value="1"/>
</dbReference>
<evidence type="ECO:0000256" key="2">
    <source>
        <dbReference type="ARBA" id="ARBA00022692"/>
    </source>
</evidence>
<dbReference type="GO" id="GO:0005886">
    <property type="term" value="C:plasma membrane"/>
    <property type="evidence" value="ECO:0007669"/>
    <property type="project" value="TreeGrafter"/>
</dbReference>
<proteinExistence type="predicted"/>
<comment type="subcellular location">
    <subcellularLocation>
        <location evidence="1">Membrane</location>
        <topology evidence="1">Multi-pass membrane protein</topology>
    </subcellularLocation>
</comment>
<sequence length="349" mass="39029">MFGSGDVHKIKQKSYEERKQNVTMGHFLEPDDTSEIEPFEPQRLIYTGSTATGTTSTMGKKGKQNHPTIVSSSTAGNNNGQSSSRSGRTNQPTKPKQKTRDSDCCSINFIKYSLHIFNTIFLISGLVIIGVTLWTIFWKHQYISLLSTTNYAIGTYALLTAGLLAVFGGILGCCGVWHEHRGILLLYTFVLLFVFLLEFIVGGLAYLYETQIETELQHTLNATFMEHYGVSERQTRAIDSMQQEFSCCGAVRFEDWQHSVWLRSRRKDLIKPTEGRLVPDSCCITVASKCGLRDGPSNIHYTGCIYEMTDDLKYHLIILGAVGLGLSVIQVFGMVLACCLYVKLKDVLD</sequence>
<dbReference type="STRING" id="7168.A0A182NDQ5"/>
<dbReference type="Proteomes" id="UP000075884">
    <property type="component" value="Unassembled WGS sequence"/>
</dbReference>
<reference evidence="8" key="1">
    <citation type="submission" date="2013-03" db="EMBL/GenBank/DDBJ databases">
        <title>The Genome Sequence of Anopheles dirus WRAIR2.</title>
        <authorList>
            <consortium name="The Broad Institute Genomics Platform"/>
            <person name="Neafsey D.E."/>
            <person name="Walton C."/>
            <person name="Walker B."/>
            <person name="Young S.K."/>
            <person name="Zeng Q."/>
            <person name="Gargeya S."/>
            <person name="Fitzgerald M."/>
            <person name="Haas B."/>
            <person name="Abouelleil A."/>
            <person name="Allen A.W."/>
            <person name="Alvarado L."/>
            <person name="Arachchi H.M."/>
            <person name="Berlin A.M."/>
            <person name="Chapman S.B."/>
            <person name="Gainer-Dewar J."/>
            <person name="Goldberg J."/>
            <person name="Griggs A."/>
            <person name="Gujja S."/>
            <person name="Hansen M."/>
            <person name="Howarth C."/>
            <person name="Imamovic A."/>
            <person name="Ireland A."/>
            <person name="Larimer J."/>
            <person name="McCowan C."/>
            <person name="Murphy C."/>
            <person name="Pearson M."/>
            <person name="Poon T.W."/>
            <person name="Priest M."/>
            <person name="Roberts A."/>
            <person name="Saif S."/>
            <person name="Shea T."/>
            <person name="Sisk P."/>
            <person name="Sykes S."/>
            <person name="Wortman J."/>
            <person name="Nusbaum C."/>
            <person name="Birren B."/>
        </authorList>
    </citation>
    <scope>NUCLEOTIDE SEQUENCE [LARGE SCALE GENOMIC DNA]</scope>
    <source>
        <strain evidence="8">WRAIR2</strain>
    </source>
</reference>
<dbReference type="Pfam" id="PF00335">
    <property type="entry name" value="Tetraspanin"/>
    <property type="match status" value="1"/>
</dbReference>
<evidence type="ECO:0000256" key="3">
    <source>
        <dbReference type="ARBA" id="ARBA00022989"/>
    </source>
</evidence>
<dbReference type="AlphaFoldDB" id="A0A182NDQ5"/>
<dbReference type="InterPro" id="IPR018499">
    <property type="entry name" value="Tetraspanin/Peripherin"/>
</dbReference>